<evidence type="ECO:0000313" key="2">
    <source>
        <dbReference type="Proteomes" id="UP000504606"/>
    </source>
</evidence>
<evidence type="ECO:0000313" key="3">
    <source>
        <dbReference type="RefSeq" id="XP_026273399.1"/>
    </source>
</evidence>
<feature type="compositionally biased region" description="Acidic residues" evidence="1">
    <location>
        <begin position="201"/>
        <end position="214"/>
    </location>
</feature>
<keyword evidence="2" id="KW-1185">Reference proteome</keyword>
<dbReference type="GeneID" id="113203107"/>
<dbReference type="RefSeq" id="XP_026273399.1">
    <property type="nucleotide sequence ID" value="XM_026417614.2"/>
</dbReference>
<evidence type="ECO:0000256" key="1">
    <source>
        <dbReference type="SAM" id="MobiDB-lite"/>
    </source>
</evidence>
<feature type="compositionally biased region" description="Low complexity" evidence="1">
    <location>
        <begin position="185"/>
        <end position="200"/>
    </location>
</feature>
<accession>A0A6J1RWR1</accession>
<dbReference type="Proteomes" id="UP000504606">
    <property type="component" value="Unplaced"/>
</dbReference>
<dbReference type="AlphaFoldDB" id="A0A6J1RWR1"/>
<proteinExistence type="predicted"/>
<organism evidence="2 3">
    <name type="scientific">Frankliniella occidentalis</name>
    <name type="common">Western flower thrips</name>
    <name type="synonym">Euthrips occidentalis</name>
    <dbReference type="NCBI Taxonomy" id="133901"/>
    <lineage>
        <taxon>Eukaryota</taxon>
        <taxon>Metazoa</taxon>
        <taxon>Ecdysozoa</taxon>
        <taxon>Arthropoda</taxon>
        <taxon>Hexapoda</taxon>
        <taxon>Insecta</taxon>
        <taxon>Pterygota</taxon>
        <taxon>Neoptera</taxon>
        <taxon>Paraneoptera</taxon>
        <taxon>Thysanoptera</taxon>
        <taxon>Terebrantia</taxon>
        <taxon>Thripoidea</taxon>
        <taxon>Thripidae</taxon>
        <taxon>Frankliniella</taxon>
    </lineage>
</organism>
<feature type="region of interest" description="Disordered" evidence="1">
    <location>
        <begin position="57"/>
        <end position="78"/>
    </location>
</feature>
<dbReference type="OrthoDB" id="10578931at2759"/>
<reference evidence="3" key="1">
    <citation type="submission" date="2025-08" db="UniProtKB">
        <authorList>
            <consortium name="RefSeq"/>
        </authorList>
    </citation>
    <scope>IDENTIFICATION</scope>
    <source>
        <tissue evidence="3">Whole organism</tissue>
    </source>
</reference>
<sequence length="346" mass="36371">MLHHWPHHWPHHWAHHWSRCVSARGAGRGASMDLAPAQRGHCCGCGNLHTTATKPNLATHRKPATPDQAMGMGSGGSRWVGSRSHNAKMRILVCCVMIAIGVLPMPPLKIMARAASLPAGLHYRAAFEWRSGQLSARSRRSAAPAAPAALVGAPFGPQLGAPFGVTALVGPWRKSDVVAAEAGDSATTTPAAASSSSPEETTTEEPYESGDEGSDFGSDILNTLLEVVGTLLSFFSDPPGAIQKMVDQAKQLMGGARSLMATVRAQRQAGAPIPDGVGGMVEQVKKLVDVAIELAALGPAGARQARIMLTEAQRILETARGIMETTGRITNTARNVAQSIARPWTG</sequence>
<name>A0A6J1RWR1_FRAOC</name>
<feature type="region of interest" description="Disordered" evidence="1">
    <location>
        <begin position="180"/>
        <end position="215"/>
    </location>
</feature>
<dbReference type="KEGG" id="foc:113203107"/>
<protein>
    <submittedName>
        <fullName evidence="3">Uncharacterized protein LOC113203107 isoform X1</fullName>
    </submittedName>
</protein>
<gene>
    <name evidence="3" type="primary">LOC113203107</name>
</gene>